<keyword evidence="4" id="KW-1185">Reference proteome</keyword>
<dbReference type="GO" id="GO:0016829">
    <property type="term" value="F:lyase activity"/>
    <property type="evidence" value="ECO:0007669"/>
    <property type="project" value="UniProtKB-KW"/>
</dbReference>
<dbReference type="Proteomes" id="UP000608955">
    <property type="component" value="Unassembled WGS sequence"/>
</dbReference>
<dbReference type="InterPro" id="IPR002220">
    <property type="entry name" value="DapA-like"/>
</dbReference>
<keyword evidence="1" id="KW-0456">Lyase</keyword>
<dbReference type="InterPro" id="IPR013785">
    <property type="entry name" value="Aldolase_TIM"/>
</dbReference>
<dbReference type="SMART" id="SM01130">
    <property type="entry name" value="DHDPS"/>
    <property type="match status" value="1"/>
</dbReference>
<evidence type="ECO:0000256" key="1">
    <source>
        <dbReference type="ARBA" id="ARBA00023239"/>
    </source>
</evidence>
<gene>
    <name evidence="3" type="ORF">GCM10010508_63140</name>
</gene>
<reference evidence="3" key="2">
    <citation type="submission" date="2020-09" db="EMBL/GenBank/DDBJ databases">
        <authorList>
            <person name="Sun Q."/>
            <person name="Ohkuma M."/>
        </authorList>
    </citation>
    <scope>NUCLEOTIDE SEQUENCE</scope>
    <source>
        <strain evidence="3">JCM 4654</strain>
    </source>
</reference>
<reference evidence="3" key="1">
    <citation type="journal article" date="2014" name="Int. J. Syst. Evol. Microbiol.">
        <title>Complete genome sequence of Corynebacterium casei LMG S-19264T (=DSM 44701T), isolated from a smear-ripened cheese.</title>
        <authorList>
            <consortium name="US DOE Joint Genome Institute (JGI-PGF)"/>
            <person name="Walter F."/>
            <person name="Albersmeier A."/>
            <person name="Kalinowski J."/>
            <person name="Ruckert C."/>
        </authorList>
    </citation>
    <scope>NUCLEOTIDE SEQUENCE</scope>
    <source>
        <strain evidence="3">JCM 4654</strain>
    </source>
</reference>
<evidence type="ECO:0000313" key="3">
    <source>
        <dbReference type="EMBL" id="GHD96025.1"/>
    </source>
</evidence>
<protein>
    <submittedName>
        <fullName evidence="3">5-dehydro-4-deoxyglucarate dehydratase 2</fullName>
    </submittedName>
</protein>
<dbReference type="EMBL" id="BMVF01000025">
    <property type="protein sequence ID" value="GHD96025.1"/>
    <property type="molecule type" value="Genomic_DNA"/>
</dbReference>
<evidence type="ECO:0000313" key="4">
    <source>
        <dbReference type="Proteomes" id="UP000608955"/>
    </source>
</evidence>
<organism evidence="3 4">
    <name type="scientific">Streptomyces naganishii JCM 4654</name>
    <dbReference type="NCBI Taxonomy" id="1306179"/>
    <lineage>
        <taxon>Bacteria</taxon>
        <taxon>Bacillati</taxon>
        <taxon>Actinomycetota</taxon>
        <taxon>Actinomycetes</taxon>
        <taxon>Kitasatosporales</taxon>
        <taxon>Streptomycetaceae</taxon>
        <taxon>Streptomyces</taxon>
    </lineage>
</organism>
<dbReference type="SUPFAM" id="SSF51569">
    <property type="entry name" value="Aldolase"/>
    <property type="match status" value="1"/>
</dbReference>
<dbReference type="AlphaFoldDB" id="A0A919CYZ5"/>
<sequence>MRRLDEWMKRGGSSFPLTSIQRNGDLDPGAHRAYPEQRLAAGPDAVLLACGAGEFTFLDEEEYRAGITVATDVAHGRRPVVAGIGYGWARALRFARIAEDAGAEATLVLPHCSIQAPQGGRVEQLRRIGGGTRLPLIARQRDQVAPNGFLLFNGAATAELQARAYAGIGVRTYASAVHAFAPEIAQAFFEAPDKNDPDQTNKLLRGFHVPLVELRDSEARLRRPARQGCGPTARTARGPRTCPAHRARHGRPRRPP</sequence>
<accession>A0A919CYZ5</accession>
<name>A0A919CYZ5_9ACTN</name>
<feature type="region of interest" description="Disordered" evidence="2">
    <location>
        <begin position="219"/>
        <end position="256"/>
    </location>
</feature>
<proteinExistence type="predicted"/>
<dbReference type="Gene3D" id="3.20.20.70">
    <property type="entry name" value="Aldolase class I"/>
    <property type="match status" value="1"/>
</dbReference>
<dbReference type="Pfam" id="PF00701">
    <property type="entry name" value="DHDPS"/>
    <property type="match status" value="1"/>
</dbReference>
<evidence type="ECO:0000256" key="2">
    <source>
        <dbReference type="SAM" id="MobiDB-lite"/>
    </source>
</evidence>
<comment type="caution">
    <text evidence="3">The sequence shown here is derived from an EMBL/GenBank/DDBJ whole genome shotgun (WGS) entry which is preliminary data.</text>
</comment>
<feature type="compositionally biased region" description="Basic residues" evidence="2">
    <location>
        <begin position="243"/>
        <end position="256"/>
    </location>
</feature>